<dbReference type="PANTHER" id="PTHR37577">
    <property type="entry name" value="INTEGRAL MEMBRANE PROTEIN"/>
    <property type="match status" value="1"/>
</dbReference>
<keyword evidence="2" id="KW-0472">Membrane</keyword>
<gene>
    <name evidence="3" type="ORF">K469DRAFT_682436</name>
</gene>
<evidence type="ECO:0000256" key="2">
    <source>
        <dbReference type="SAM" id="Phobius"/>
    </source>
</evidence>
<feature type="transmembrane region" description="Helical" evidence="2">
    <location>
        <begin position="22"/>
        <end position="49"/>
    </location>
</feature>
<evidence type="ECO:0000313" key="3">
    <source>
        <dbReference type="EMBL" id="KAF2190331.1"/>
    </source>
</evidence>
<evidence type="ECO:0000256" key="1">
    <source>
        <dbReference type="SAM" id="MobiDB-lite"/>
    </source>
</evidence>
<feature type="transmembrane region" description="Helical" evidence="2">
    <location>
        <begin position="100"/>
        <end position="121"/>
    </location>
</feature>
<sequence length="489" mass="54503">MKDPLHNVTVDCGKIYPPDADVAGIGIVVAFLVHTTCYIFLGMIVAPAIHLYLWQITFAPGSAPRAEPDGRLTSSAIDQHRGRQRHGPQVVRQTPRSSEAIVTAFTGQYIAACAYMIVAFIKHAELSLYHLRVIHSLCSISLAVGVVSQYNRVALRWFRPAEREEGTGGRYFNMPFVAFLILLGLYWAFTIYTLIFRHSRDKNFRDCVIPNSTDALFIFLTFGTSTLLTFIKIIVWRVQSAGRGLDEPLTDSEQSRVTTWLFTFCCIIVHVGCQAAILFTIRNGLYRHQSRTNSELEFGFGQLMVLFMVFQLVVEFTKGLQADLAFLQPLTSEGMISALGLYFSVVFPILPAEIKAQVNRVWKAKLGRYANVGKRVLGGLFGQCKSLILTVTLKTTAIKQCTLIINNYKGRIGVIFRRSNKKDVDNTGAMSRTNTTNLEEGPNSTSITADNPEPNSMLPDTPLSMGITRRRTASPSRHSLEITPVNKHA</sequence>
<dbReference type="PANTHER" id="PTHR37577:SF1">
    <property type="entry name" value="INTEGRAL MEMBRANE PROTEIN"/>
    <property type="match status" value="1"/>
</dbReference>
<dbReference type="OrthoDB" id="5427234at2759"/>
<organism evidence="3 4">
    <name type="scientific">Zopfia rhizophila CBS 207.26</name>
    <dbReference type="NCBI Taxonomy" id="1314779"/>
    <lineage>
        <taxon>Eukaryota</taxon>
        <taxon>Fungi</taxon>
        <taxon>Dikarya</taxon>
        <taxon>Ascomycota</taxon>
        <taxon>Pezizomycotina</taxon>
        <taxon>Dothideomycetes</taxon>
        <taxon>Dothideomycetes incertae sedis</taxon>
        <taxon>Zopfiaceae</taxon>
        <taxon>Zopfia</taxon>
    </lineage>
</organism>
<feature type="transmembrane region" description="Helical" evidence="2">
    <location>
        <begin position="216"/>
        <end position="238"/>
    </location>
</feature>
<feature type="transmembrane region" description="Helical" evidence="2">
    <location>
        <begin position="133"/>
        <end position="151"/>
    </location>
</feature>
<reference evidence="3" key="1">
    <citation type="journal article" date="2020" name="Stud. Mycol.">
        <title>101 Dothideomycetes genomes: a test case for predicting lifestyles and emergence of pathogens.</title>
        <authorList>
            <person name="Haridas S."/>
            <person name="Albert R."/>
            <person name="Binder M."/>
            <person name="Bloem J."/>
            <person name="Labutti K."/>
            <person name="Salamov A."/>
            <person name="Andreopoulos B."/>
            <person name="Baker S."/>
            <person name="Barry K."/>
            <person name="Bills G."/>
            <person name="Bluhm B."/>
            <person name="Cannon C."/>
            <person name="Castanera R."/>
            <person name="Culley D."/>
            <person name="Daum C."/>
            <person name="Ezra D."/>
            <person name="Gonzalez J."/>
            <person name="Henrissat B."/>
            <person name="Kuo A."/>
            <person name="Liang C."/>
            <person name="Lipzen A."/>
            <person name="Lutzoni F."/>
            <person name="Magnuson J."/>
            <person name="Mondo S."/>
            <person name="Nolan M."/>
            <person name="Ohm R."/>
            <person name="Pangilinan J."/>
            <person name="Park H.-J."/>
            <person name="Ramirez L."/>
            <person name="Alfaro M."/>
            <person name="Sun H."/>
            <person name="Tritt A."/>
            <person name="Yoshinaga Y."/>
            <person name="Zwiers L.-H."/>
            <person name="Turgeon B."/>
            <person name="Goodwin S."/>
            <person name="Spatafora J."/>
            <person name="Crous P."/>
            <person name="Grigoriev I."/>
        </authorList>
    </citation>
    <scope>NUCLEOTIDE SEQUENCE</scope>
    <source>
        <strain evidence="3">CBS 207.26</strain>
    </source>
</reference>
<feature type="region of interest" description="Disordered" evidence="1">
    <location>
        <begin position="424"/>
        <end position="489"/>
    </location>
</feature>
<keyword evidence="2" id="KW-0812">Transmembrane</keyword>
<keyword evidence="4" id="KW-1185">Reference proteome</keyword>
<dbReference type="InterPro" id="IPR053018">
    <property type="entry name" value="Elsinochrome_Biosynth-Asso"/>
</dbReference>
<feature type="transmembrane region" description="Helical" evidence="2">
    <location>
        <begin position="334"/>
        <end position="354"/>
    </location>
</feature>
<proteinExistence type="predicted"/>
<protein>
    <submittedName>
        <fullName evidence="3">Uncharacterized protein</fullName>
    </submittedName>
</protein>
<evidence type="ECO:0000313" key="4">
    <source>
        <dbReference type="Proteomes" id="UP000800200"/>
    </source>
</evidence>
<feature type="transmembrane region" description="Helical" evidence="2">
    <location>
        <begin position="258"/>
        <end position="281"/>
    </location>
</feature>
<accession>A0A6A6EFM8</accession>
<dbReference type="AlphaFoldDB" id="A0A6A6EFM8"/>
<name>A0A6A6EFM8_9PEZI</name>
<dbReference type="EMBL" id="ML994619">
    <property type="protein sequence ID" value="KAF2190331.1"/>
    <property type="molecule type" value="Genomic_DNA"/>
</dbReference>
<keyword evidence="2" id="KW-1133">Transmembrane helix</keyword>
<dbReference type="Proteomes" id="UP000800200">
    <property type="component" value="Unassembled WGS sequence"/>
</dbReference>
<feature type="compositionally biased region" description="Polar residues" evidence="1">
    <location>
        <begin position="428"/>
        <end position="449"/>
    </location>
</feature>
<feature type="transmembrane region" description="Helical" evidence="2">
    <location>
        <begin position="293"/>
        <end position="314"/>
    </location>
</feature>
<feature type="transmembrane region" description="Helical" evidence="2">
    <location>
        <begin position="171"/>
        <end position="195"/>
    </location>
</feature>
<feature type="region of interest" description="Disordered" evidence="1">
    <location>
        <begin position="64"/>
        <end position="90"/>
    </location>
</feature>